<dbReference type="EMBL" id="HBHX01013413">
    <property type="protein sequence ID" value="CAE0106830.1"/>
    <property type="molecule type" value="Transcribed_RNA"/>
</dbReference>
<gene>
    <name evidence="2" type="ORF">HERI1096_LOCUS7489</name>
</gene>
<feature type="compositionally biased region" description="Low complexity" evidence="1">
    <location>
        <begin position="57"/>
        <end position="83"/>
    </location>
</feature>
<accession>A0A7S3AJU2</accession>
<feature type="region of interest" description="Disordered" evidence="1">
    <location>
        <begin position="53"/>
        <end position="83"/>
    </location>
</feature>
<sequence>MTDAEWLASSLPHVEAWRARAKPRSSEGTLVGAQELGASLRARLHNLDVDVPGTEQLGANAGAASLSGNDSAAASRPSPTATAAPAALLERVLSDREWTDQEKALMRGLLNAAGSDLMGNDER</sequence>
<evidence type="ECO:0000256" key="1">
    <source>
        <dbReference type="SAM" id="MobiDB-lite"/>
    </source>
</evidence>
<evidence type="ECO:0000313" key="2">
    <source>
        <dbReference type="EMBL" id="CAE0106830.1"/>
    </source>
</evidence>
<proteinExistence type="predicted"/>
<name>A0A7S3AJU2_9EUKA</name>
<organism evidence="2">
    <name type="scientific">Haptolina ericina</name>
    <dbReference type="NCBI Taxonomy" id="156174"/>
    <lineage>
        <taxon>Eukaryota</taxon>
        <taxon>Haptista</taxon>
        <taxon>Haptophyta</taxon>
        <taxon>Prymnesiophyceae</taxon>
        <taxon>Prymnesiales</taxon>
        <taxon>Prymnesiaceae</taxon>
        <taxon>Haptolina</taxon>
    </lineage>
</organism>
<reference evidence="2" key="1">
    <citation type="submission" date="2021-01" db="EMBL/GenBank/DDBJ databases">
        <authorList>
            <person name="Corre E."/>
            <person name="Pelletier E."/>
            <person name="Niang G."/>
            <person name="Scheremetjew M."/>
            <person name="Finn R."/>
            <person name="Kale V."/>
            <person name="Holt S."/>
            <person name="Cochrane G."/>
            <person name="Meng A."/>
            <person name="Brown T."/>
            <person name="Cohen L."/>
        </authorList>
    </citation>
    <scope>NUCLEOTIDE SEQUENCE</scope>
    <source>
        <strain evidence="2">CCMP281</strain>
    </source>
</reference>
<protein>
    <submittedName>
        <fullName evidence="2">Uncharacterized protein</fullName>
    </submittedName>
</protein>
<dbReference type="AlphaFoldDB" id="A0A7S3AJU2"/>